<dbReference type="Proteomes" id="UP000824139">
    <property type="component" value="Unassembled WGS sequence"/>
</dbReference>
<evidence type="ECO:0008006" key="4">
    <source>
        <dbReference type="Google" id="ProtNLM"/>
    </source>
</evidence>
<evidence type="ECO:0000256" key="1">
    <source>
        <dbReference type="SAM" id="SignalP"/>
    </source>
</evidence>
<name>A0A9D1FVP6_9BACT</name>
<dbReference type="Gene3D" id="2.50.20.10">
    <property type="entry name" value="Lipoprotein localisation LolA/LolB/LppX"/>
    <property type="match status" value="1"/>
</dbReference>
<dbReference type="AlphaFoldDB" id="A0A9D1FVP6"/>
<sequence length="172" mass="19765">MIKKIFIIFSIFFITMQTAAAGVFEHPQKLSEIYPQLPELNNINCKFKQEKTLPGTMVPLVSSGDFQFVKEQGIVFKTKYPIESTTSYNAAEFKQINEVINAISNKSFSKIENIFDFYFTQTGENWTLGFIPKKSHQSSKYLASVEIEGKNDISKIIIKMKNSTETTIRFYK</sequence>
<evidence type="ECO:0000313" key="3">
    <source>
        <dbReference type="Proteomes" id="UP000824139"/>
    </source>
</evidence>
<protein>
    <recommendedName>
        <fullName evidence="4">Secreted protein</fullName>
    </recommendedName>
</protein>
<evidence type="ECO:0000313" key="2">
    <source>
        <dbReference type="EMBL" id="HIS82803.1"/>
    </source>
</evidence>
<proteinExistence type="predicted"/>
<organism evidence="2 3">
    <name type="scientific">Candidatus Scatenecus faecavium</name>
    <dbReference type="NCBI Taxonomy" id="2840915"/>
    <lineage>
        <taxon>Bacteria</taxon>
        <taxon>Candidatus Scatenecus</taxon>
    </lineage>
</organism>
<keyword evidence="1" id="KW-0732">Signal</keyword>
<gene>
    <name evidence="2" type="ORF">IAD41_04275</name>
</gene>
<reference evidence="2" key="1">
    <citation type="submission" date="2020-10" db="EMBL/GenBank/DDBJ databases">
        <authorList>
            <person name="Gilroy R."/>
        </authorList>
    </citation>
    <scope>NUCLEOTIDE SEQUENCE</scope>
    <source>
        <strain evidence="2">CHK152-2994</strain>
    </source>
</reference>
<feature type="signal peptide" evidence="1">
    <location>
        <begin position="1"/>
        <end position="21"/>
    </location>
</feature>
<feature type="chain" id="PRO_5038406108" description="Secreted protein" evidence="1">
    <location>
        <begin position="22"/>
        <end position="172"/>
    </location>
</feature>
<comment type="caution">
    <text evidence="2">The sequence shown here is derived from an EMBL/GenBank/DDBJ whole genome shotgun (WGS) entry which is preliminary data.</text>
</comment>
<accession>A0A9D1FVP6</accession>
<dbReference type="EMBL" id="DVJO01000091">
    <property type="protein sequence ID" value="HIS82803.1"/>
    <property type="molecule type" value="Genomic_DNA"/>
</dbReference>
<reference evidence="2" key="2">
    <citation type="journal article" date="2021" name="PeerJ">
        <title>Extensive microbial diversity within the chicken gut microbiome revealed by metagenomics and culture.</title>
        <authorList>
            <person name="Gilroy R."/>
            <person name="Ravi A."/>
            <person name="Getino M."/>
            <person name="Pursley I."/>
            <person name="Horton D.L."/>
            <person name="Alikhan N.F."/>
            <person name="Baker D."/>
            <person name="Gharbi K."/>
            <person name="Hall N."/>
            <person name="Watson M."/>
            <person name="Adriaenssens E.M."/>
            <person name="Foster-Nyarko E."/>
            <person name="Jarju S."/>
            <person name="Secka A."/>
            <person name="Antonio M."/>
            <person name="Oren A."/>
            <person name="Chaudhuri R.R."/>
            <person name="La Ragione R."/>
            <person name="Hildebrand F."/>
            <person name="Pallen M.J."/>
        </authorList>
    </citation>
    <scope>NUCLEOTIDE SEQUENCE</scope>
    <source>
        <strain evidence="2">CHK152-2994</strain>
    </source>
</reference>